<proteinExistence type="predicted"/>
<name>A0A1G2KX84_9BACT</name>
<gene>
    <name evidence="1" type="ORF">A3C92_00530</name>
</gene>
<protein>
    <submittedName>
        <fullName evidence="1">Uncharacterized protein</fullName>
    </submittedName>
</protein>
<reference evidence="1 2" key="1">
    <citation type="journal article" date="2016" name="Nat. Commun.">
        <title>Thousands of microbial genomes shed light on interconnected biogeochemical processes in an aquifer system.</title>
        <authorList>
            <person name="Anantharaman K."/>
            <person name="Brown C.T."/>
            <person name="Hug L.A."/>
            <person name="Sharon I."/>
            <person name="Castelle C.J."/>
            <person name="Probst A.J."/>
            <person name="Thomas B.C."/>
            <person name="Singh A."/>
            <person name="Wilkins M.J."/>
            <person name="Karaoz U."/>
            <person name="Brodie E.L."/>
            <person name="Williams K.H."/>
            <person name="Hubbard S.S."/>
            <person name="Banfield J.F."/>
        </authorList>
    </citation>
    <scope>NUCLEOTIDE SEQUENCE [LARGE SCALE GENOMIC DNA]</scope>
</reference>
<dbReference type="EMBL" id="MHQN01000025">
    <property type="protein sequence ID" value="OHA03041.1"/>
    <property type="molecule type" value="Genomic_DNA"/>
</dbReference>
<organism evidence="1 2">
    <name type="scientific">Candidatus Sungbacteria bacterium RIFCSPHIGHO2_02_FULL_53_17</name>
    <dbReference type="NCBI Taxonomy" id="1802275"/>
    <lineage>
        <taxon>Bacteria</taxon>
        <taxon>Candidatus Sungiibacteriota</taxon>
    </lineage>
</organism>
<evidence type="ECO:0000313" key="1">
    <source>
        <dbReference type="EMBL" id="OHA03041.1"/>
    </source>
</evidence>
<dbReference type="AlphaFoldDB" id="A0A1G2KX84"/>
<dbReference type="Proteomes" id="UP000177177">
    <property type="component" value="Unassembled WGS sequence"/>
</dbReference>
<accession>A0A1G2KX84</accession>
<evidence type="ECO:0000313" key="2">
    <source>
        <dbReference type="Proteomes" id="UP000177177"/>
    </source>
</evidence>
<comment type="caution">
    <text evidence="1">The sequence shown here is derived from an EMBL/GenBank/DDBJ whole genome shotgun (WGS) entry which is preliminary data.</text>
</comment>
<sequence length="74" mass="8449">MPHLHEDKIKFLEEMANDTGSKTAQDIQDVIFRRMSADKKLEVAAGLWILARALNPEKIDFRIHGRDRPAPSAH</sequence>